<evidence type="ECO:0000313" key="2">
    <source>
        <dbReference type="EMBL" id="ADC64973.1"/>
    </source>
</evidence>
<dbReference type="AlphaFoldDB" id="D3RWW0"/>
<reference evidence="2 3" key="2">
    <citation type="journal article" date="2011" name="Stand. Genomic Sci.">
        <title>Complete genome sequence of Ferroglobus placidus AEDII12DO.</title>
        <authorList>
            <person name="Anderson I."/>
            <person name="Risso C."/>
            <person name="Holmes D."/>
            <person name="Lucas S."/>
            <person name="Copeland A."/>
            <person name="Lapidus A."/>
            <person name="Cheng J.F."/>
            <person name="Bruce D."/>
            <person name="Goodwin L."/>
            <person name="Pitluck S."/>
            <person name="Saunders E."/>
            <person name="Brettin T."/>
            <person name="Detter J.C."/>
            <person name="Han C."/>
            <person name="Tapia R."/>
            <person name="Larimer F."/>
            <person name="Land M."/>
            <person name="Hauser L."/>
            <person name="Woyke T."/>
            <person name="Lovley D."/>
            <person name="Kyrpides N."/>
            <person name="Ivanova N."/>
        </authorList>
    </citation>
    <scope>NUCLEOTIDE SEQUENCE [LARGE SCALE GENOMIC DNA]</scope>
    <source>
        <strain evidence="3">DSM 10642 / AEDII12DO</strain>
    </source>
</reference>
<dbReference type="EMBL" id="CP001899">
    <property type="protein sequence ID" value="ADC64973.1"/>
    <property type="molecule type" value="Genomic_DNA"/>
</dbReference>
<evidence type="ECO:0000256" key="1">
    <source>
        <dbReference type="SAM" id="Phobius"/>
    </source>
</evidence>
<keyword evidence="1" id="KW-0812">Transmembrane</keyword>
<feature type="transmembrane region" description="Helical" evidence="1">
    <location>
        <begin position="188"/>
        <end position="205"/>
    </location>
</feature>
<gene>
    <name evidence="2" type="ordered locus">Ferp_0805</name>
</gene>
<dbReference type="HOGENOM" id="CLU_1131567_0_0_2"/>
<protein>
    <submittedName>
        <fullName evidence="2">Uncharacterized protein</fullName>
    </submittedName>
</protein>
<keyword evidence="1" id="KW-0472">Membrane</keyword>
<keyword evidence="3" id="KW-1185">Reference proteome</keyword>
<feature type="transmembrane region" description="Helical" evidence="1">
    <location>
        <begin position="211"/>
        <end position="232"/>
    </location>
</feature>
<reference evidence="3" key="1">
    <citation type="submission" date="2010-02" db="EMBL/GenBank/DDBJ databases">
        <title>Complete sequence of Ferroglobus placidus DSM 10642.</title>
        <authorList>
            <consortium name="US DOE Joint Genome Institute"/>
            <person name="Lucas S."/>
            <person name="Copeland A."/>
            <person name="Lapidus A."/>
            <person name="Cheng J.-F."/>
            <person name="Bruce D."/>
            <person name="Goodwin L."/>
            <person name="Pitluck S."/>
            <person name="Saunders E."/>
            <person name="Brettin T."/>
            <person name="Detter J.C."/>
            <person name="Han C."/>
            <person name="Tapia R."/>
            <person name="Larimer F."/>
            <person name="Land M."/>
            <person name="Hauser L."/>
            <person name="Kyrpides N."/>
            <person name="Ivanova N."/>
            <person name="Holmes D."/>
            <person name="Lovley D."/>
            <person name="Kyrpides N."/>
            <person name="Anderson I.J."/>
            <person name="Woyke T."/>
        </authorList>
    </citation>
    <scope>NUCLEOTIDE SEQUENCE [LARGE SCALE GENOMIC DNA]</scope>
    <source>
        <strain evidence="3">DSM 10642 / AEDII12DO</strain>
    </source>
</reference>
<dbReference type="Proteomes" id="UP000002613">
    <property type="component" value="Chromosome"/>
</dbReference>
<proteinExistence type="predicted"/>
<dbReference type="STRING" id="589924.Ferp_0805"/>
<feature type="transmembrane region" description="Helical" evidence="1">
    <location>
        <begin position="78"/>
        <end position="102"/>
    </location>
</feature>
<feature type="transmembrane region" description="Helical" evidence="1">
    <location>
        <begin position="47"/>
        <end position="72"/>
    </location>
</feature>
<evidence type="ECO:0000313" key="3">
    <source>
        <dbReference type="Proteomes" id="UP000002613"/>
    </source>
</evidence>
<feature type="transmembrane region" description="Helical" evidence="1">
    <location>
        <begin position="114"/>
        <end position="134"/>
    </location>
</feature>
<dbReference type="PaxDb" id="589924-Ferp_0805"/>
<accession>D3RWW0</accession>
<name>D3RWW0_FERPA</name>
<feature type="transmembrane region" description="Helical" evidence="1">
    <location>
        <begin position="146"/>
        <end position="167"/>
    </location>
</feature>
<dbReference type="GeneID" id="8778311"/>
<keyword evidence="1" id="KW-1133">Transmembrane helix</keyword>
<dbReference type="KEGG" id="fpl:Ferp_0805"/>
<organism evidence="2 3">
    <name type="scientific">Ferroglobus placidus (strain DSM 10642 / AEDII12DO)</name>
    <dbReference type="NCBI Taxonomy" id="589924"/>
    <lineage>
        <taxon>Archaea</taxon>
        <taxon>Methanobacteriati</taxon>
        <taxon>Methanobacteriota</taxon>
        <taxon>Archaeoglobi</taxon>
        <taxon>Archaeoglobales</taxon>
        <taxon>Archaeoglobaceae</taxon>
        <taxon>Ferroglobus</taxon>
    </lineage>
</organism>
<feature type="transmembrane region" description="Helical" evidence="1">
    <location>
        <begin position="6"/>
        <end position="26"/>
    </location>
</feature>
<dbReference type="RefSeq" id="WP_012965316.1">
    <property type="nucleotide sequence ID" value="NC_013849.1"/>
</dbReference>
<sequence length="245" mass="26969">MIIINVVESVVAALGLLSSLLLLYLSGTGEIEKMRLAVKSWISLSKYLTMLALVFAFISIVESFEFLSLVFGVDSESVVSLANIVAGLFAIALLIATIRVLAKNKDEIFVLDSSVFYGKFGITLLYVAVILIAADHMKGLVSSKLNFFFDVIFLAFLPLFVFIAVRFRSYSELIRKGSIVISPHTTDVFVGVSASFMLFFFSLAMHSVKGFTIYNIIEVCSLSIFALVSAYYGNEIEKIIEAAKD</sequence>
<dbReference type="eggNOG" id="ENOG502N581">
    <property type="taxonomic scope" value="Archaea"/>
</dbReference>